<gene>
    <name evidence="3" type="primary">LOC129924771</name>
</gene>
<evidence type="ECO:0000313" key="2">
    <source>
        <dbReference type="Proteomes" id="UP001165740"/>
    </source>
</evidence>
<feature type="compositionally biased region" description="Low complexity" evidence="1">
    <location>
        <begin position="333"/>
        <end position="345"/>
    </location>
</feature>
<dbReference type="RefSeq" id="XP_055877444.1">
    <property type="nucleotide sequence ID" value="XM_056021469.1"/>
</dbReference>
<reference evidence="3" key="1">
    <citation type="submission" date="2025-08" db="UniProtKB">
        <authorList>
            <consortium name="RefSeq"/>
        </authorList>
    </citation>
    <scope>IDENTIFICATION</scope>
</reference>
<dbReference type="OMA" id="CDKKLYC"/>
<protein>
    <submittedName>
        <fullName evidence="3">Uncharacterized protein LOC129924771</fullName>
    </submittedName>
</protein>
<sequence length="345" mass="39783">MNEIATIIEDVAEEQISVINLEHESHQAKGIQSLPQVNLHIVKDVCTKLDKEISFPVQFKHELQNIDYDKLADSLMFLNGCLVTKSRFVSSCTERAWKNYYRSYIINMGLVKEVVKCQQLSAWISLKVFEHLIILAYGNKMEKNVTRINTLKDQEKSTINYIGGCIVKKIKRKVMRSAKTETCDKKLYCLSLLVCQSQEETVENQMTFLLDRGGLTYIKSKVANLLYEAETTFQDMVGAKDQLKLRNISVSDFLQKCLDNQLITSAFYGLINDGNKIVNDEIMGEILDTIIILFFKIRMHHKLKVLMDSIRKQENKSRKEKSLRKKLKSSHPTETNNIETETNKI</sequence>
<name>A0A9W2ZR96_BIOGL</name>
<dbReference type="AlphaFoldDB" id="A0A9W2ZR96"/>
<organism evidence="2 3">
    <name type="scientific">Biomphalaria glabrata</name>
    <name type="common">Bloodfluke planorb</name>
    <name type="synonym">Freshwater snail</name>
    <dbReference type="NCBI Taxonomy" id="6526"/>
    <lineage>
        <taxon>Eukaryota</taxon>
        <taxon>Metazoa</taxon>
        <taxon>Spiralia</taxon>
        <taxon>Lophotrochozoa</taxon>
        <taxon>Mollusca</taxon>
        <taxon>Gastropoda</taxon>
        <taxon>Heterobranchia</taxon>
        <taxon>Euthyneura</taxon>
        <taxon>Panpulmonata</taxon>
        <taxon>Hygrophila</taxon>
        <taxon>Lymnaeoidea</taxon>
        <taxon>Planorbidae</taxon>
        <taxon>Biomphalaria</taxon>
    </lineage>
</organism>
<keyword evidence="2" id="KW-1185">Reference proteome</keyword>
<dbReference type="Proteomes" id="UP001165740">
    <property type="component" value="Chromosome 2"/>
</dbReference>
<feature type="compositionally biased region" description="Basic residues" evidence="1">
    <location>
        <begin position="318"/>
        <end position="329"/>
    </location>
</feature>
<dbReference type="GeneID" id="129924771"/>
<feature type="region of interest" description="Disordered" evidence="1">
    <location>
        <begin position="316"/>
        <end position="345"/>
    </location>
</feature>
<proteinExistence type="predicted"/>
<dbReference type="OrthoDB" id="6211059at2759"/>
<evidence type="ECO:0000313" key="3">
    <source>
        <dbReference type="RefSeq" id="XP_055877444.1"/>
    </source>
</evidence>
<evidence type="ECO:0000256" key="1">
    <source>
        <dbReference type="SAM" id="MobiDB-lite"/>
    </source>
</evidence>
<accession>A0A9W2ZR96</accession>